<feature type="chain" id="PRO_5027535584" evidence="1">
    <location>
        <begin position="22"/>
        <end position="97"/>
    </location>
</feature>
<evidence type="ECO:0000313" key="3">
    <source>
        <dbReference type="RefSeq" id="XP_026193626.1"/>
    </source>
</evidence>
<keyword evidence="1" id="KW-0732">Signal</keyword>
<dbReference type="AlphaFoldDB" id="A0A6P6S0C1"/>
<feature type="signal peptide" evidence="1">
    <location>
        <begin position="1"/>
        <end position="21"/>
    </location>
</feature>
<evidence type="ECO:0000256" key="1">
    <source>
        <dbReference type="SAM" id="SignalP"/>
    </source>
</evidence>
<evidence type="ECO:0000313" key="2">
    <source>
        <dbReference type="Proteomes" id="UP000515125"/>
    </source>
</evidence>
<name>A0A6P6S0C1_9EIME</name>
<dbReference type="RefSeq" id="XP_026193626.1">
    <property type="nucleotide sequence ID" value="XM_026337841.1"/>
</dbReference>
<dbReference type="OrthoDB" id="10367575at2759"/>
<gene>
    <name evidence="3" type="primary">LOC34620430</name>
</gene>
<sequence>MKIRFFPFLFSFIEICKIAAAFDIGFISQTPMLNTFDLTPPQVSPIASSLQRVDVEYDPVRSAGAQIKIFDNSGTLHLREPNDFKELPIVQPYGANS</sequence>
<dbReference type="Proteomes" id="UP000515125">
    <property type="component" value="Unplaced"/>
</dbReference>
<keyword evidence="2" id="KW-1185">Reference proteome</keyword>
<dbReference type="GeneID" id="34620430"/>
<accession>A0A6P6S0C1</accession>
<reference evidence="3" key="1">
    <citation type="submission" date="2025-08" db="UniProtKB">
        <authorList>
            <consortium name="RefSeq"/>
        </authorList>
    </citation>
    <scope>IDENTIFICATION</scope>
</reference>
<protein>
    <submittedName>
        <fullName evidence="3">Uncharacterized protein LOC34620430</fullName>
    </submittedName>
</protein>
<proteinExistence type="predicted"/>
<organism evidence="2 3">
    <name type="scientific">Cyclospora cayetanensis</name>
    <dbReference type="NCBI Taxonomy" id="88456"/>
    <lineage>
        <taxon>Eukaryota</taxon>
        <taxon>Sar</taxon>
        <taxon>Alveolata</taxon>
        <taxon>Apicomplexa</taxon>
        <taxon>Conoidasida</taxon>
        <taxon>Coccidia</taxon>
        <taxon>Eucoccidiorida</taxon>
        <taxon>Eimeriorina</taxon>
        <taxon>Eimeriidae</taxon>
        <taxon>Cyclospora</taxon>
    </lineage>
</organism>